<accession>A0AAN8HZ10</accession>
<dbReference type="AlphaFoldDB" id="A0AAN8HZ10"/>
<comment type="caution">
    <text evidence="2">The sequence shown here is derived from an EMBL/GenBank/DDBJ whole genome shotgun (WGS) entry which is preliminary data.</text>
</comment>
<feature type="region of interest" description="Disordered" evidence="1">
    <location>
        <begin position="59"/>
        <end position="94"/>
    </location>
</feature>
<protein>
    <submittedName>
        <fullName evidence="2">Uncharacterized protein</fullName>
    </submittedName>
</protein>
<keyword evidence="3" id="KW-1185">Reference proteome</keyword>
<dbReference type="EMBL" id="JAURVH010001515">
    <property type="protein sequence ID" value="KAK5932978.1"/>
    <property type="molecule type" value="Genomic_DNA"/>
</dbReference>
<proteinExistence type="predicted"/>
<evidence type="ECO:0000313" key="2">
    <source>
        <dbReference type="EMBL" id="KAK5932978.1"/>
    </source>
</evidence>
<dbReference type="Proteomes" id="UP001331515">
    <property type="component" value="Unassembled WGS sequence"/>
</dbReference>
<gene>
    <name evidence="2" type="ORF">CgunFtcFv8_004642</name>
</gene>
<organism evidence="2 3">
    <name type="scientific">Champsocephalus gunnari</name>
    <name type="common">Mackerel icefish</name>
    <dbReference type="NCBI Taxonomy" id="52237"/>
    <lineage>
        <taxon>Eukaryota</taxon>
        <taxon>Metazoa</taxon>
        <taxon>Chordata</taxon>
        <taxon>Craniata</taxon>
        <taxon>Vertebrata</taxon>
        <taxon>Euteleostomi</taxon>
        <taxon>Actinopterygii</taxon>
        <taxon>Neopterygii</taxon>
        <taxon>Teleostei</taxon>
        <taxon>Neoteleostei</taxon>
        <taxon>Acanthomorphata</taxon>
        <taxon>Eupercaria</taxon>
        <taxon>Perciformes</taxon>
        <taxon>Notothenioidei</taxon>
        <taxon>Channichthyidae</taxon>
        <taxon>Champsocephalus</taxon>
    </lineage>
</organism>
<evidence type="ECO:0000256" key="1">
    <source>
        <dbReference type="SAM" id="MobiDB-lite"/>
    </source>
</evidence>
<sequence>MGLAGGSVPDPAWLSGWGAGCTQAQGRRVPLFVLPLWAFLPVPALRKPTLHLSLPSLPGAALHSHQPSSSSSTSSLFSFPASLSTSSNNGGDFC</sequence>
<evidence type="ECO:0000313" key="3">
    <source>
        <dbReference type="Proteomes" id="UP001331515"/>
    </source>
</evidence>
<feature type="compositionally biased region" description="Low complexity" evidence="1">
    <location>
        <begin position="61"/>
        <end position="87"/>
    </location>
</feature>
<reference evidence="2 3" key="1">
    <citation type="journal article" date="2023" name="Mol. Biol. Evol.">
        <title>Genomics of Secondarily Temperate Adaptation in the Only Non-Antarctic Icefish.</title>
        <authorList>
            <person name="Rivera-Colon A.G."/>
            <person name="Rayamajhi N."/>
            <person name="Minhas B.F."/>
            <person name="Madrigal G."/>
            <person name="Bilyk K.T."/>
            <person name="Yoon V."/>
            <person name="Hune M."/>
            <person name="Gregory S."/>
            <person name="Cheng C.H.C."/>
            <person name="Catchen J.M."/>
        </authorList>
    </citation>
    <scope>NUCLEOTIDE SEQUENCE [LARGE SCALE GENOMIC DNA]</scope>
    <source>
        <tissue evidence="2">White muscle</tissue>
    </source>
</reference>
<name>A0AAN8HZ10_CHAGU</name>